<dbReference type="OMA" id="RIFSHVN"/>
<dbReference type="Proteomes" id="UP000184267">
    <property type="component" value="Unassembled WGS sequence"/>
</dbReference>
<evidence type="ECO:0000313" key="1">
    <source>
        <dbReference type="EMBL" id="OJT08412.1"/>
    </source>
</evidence>
<evidence type="ECO:0000313" key="2">
    <source>
        <dbReference type="Proteomes" id="UP000184267"/>
    </source>
</evidence>
<protein>
    <recommendedName>
        <fullName evidence="3">F-box domain-containing protein</fullName>
    </recommendedName>
</protein>
<reference evidence="1 2" key="1">
    <citation type="submission" date="2016-10" db="EMBL/GenBank/DDBJ databases">
        <title>Genome sequence of the basidiomycete white-rot fungus Trametes pubescens.</title>
        <authorList>
            <person name="Makela M.R."/>
            <person name="Granchi Z."/>
            <person name="Peng M."/>
            <person name="De Vries R.P."/>
            <person name="Grigoriev I."/>
            <person name="Riley R."/>
            <person name="Hilden K."/>
        </authorList>
    </citation>
    <scope>NUCLEOTIDE SEQUENCE [LARGE SCALE GENOMIC DNA]</scope>
    <source>
        <strain evidence="1 2">FBCC735</strain>
    </source>
</reference>
<evidence type="ECO:0008006" key="3">
    <source>
        <dbReference type="Google" id="ProtNLM"/>
    </source>
</evidence>
<dbReference type="AlphaFoldDB" id="A0A1M2VLK3"/>
<sequence length="283" mass="32057">MFINRLPRMHFLTLGDFIWDILPLDPSFGATVTRFPAVTTLKLANGRFHSFSDFRRVVCSFAQLIHLYVENVEWRAIAPAYGATFVDPRLGLLWFKSRSEAAISALVDWLVGSRSTETLSDIQIWEQYSSDLPEVQRLMRAVGPRLEHFQVSLQFWTRDKRLDLSANTSLKTLHVRDIDSSSCQHLPFLLEHLSPGSLKDLSLHLLIPTLDDLGVLRVLWRDVANILARDAFALLPTVTIWLVKVPPAAAISIADLAGELRSWTPLDAERTYLRVFPLLALDG</sequence>
<proteinExistence type="predicted"/>
<organism evidence="1 2">
    <name type="scientific">Trametes pubescens</name>
    <name type="common">White-rot fungus</name>
    <dbReference type="NCBI Taxonomy" id="154538"/>
    <lineage>
        <taxon>Eukaryota</taxon>
        <taxon>Fungi</taxon>
        <taxon>Dikarya</taxon>
        <taxon>Basidiomycota</taxon>
        <taxon>Agaricomycotina</taxon>
        <taxon>Agaricomycetes</taxon>
        <taxon>Polyporales</taxon>
        <taxon>Polyporaceae</taxon>
        <taxon>Trametes</taxon>
    </lineage>
</organism>
<dbReference type="OrthoDB" id="2793270at2759"/>
<accession>A0A1M2VLK3</accession>
<gene>
    <name evidence="1" type="ORF">TRAPUB_700</name>
</gene>
<name>A0A1M2VLK3_TRAPU</name>
<comment type="caution">
    <text evidence="1">The sequence shown here is derived from an EMBL/GenBank/DDBJ whole genome shotgun (WGS) entry which is preliminary data.</text>
</comment>
<keyword evidence="2" id="KW-1185">Reference proteome</keyword>
<dbReference type="EMBL" id="MNAD01001043">
    <property type="protein sequence ID" value="OJT08412.1"/>
    <property type="molecule type" value="Genomic_DNA"/>
</dbReference>